<dbReference type="Gene3D" id="3.40.50.1110">
    <property type="entry name" value="SGNH hydrolase"/>
    <property type="match status" value="3"/>
</dbReference>
<evidence type="ECO:0008006" key="5">
    <source>
        <dbReference type="Google" id="ProtNLM"/>
    </source>
</evidence>
<dbReference type="Pfam" id="PF00657">
    <property type="entry name" value="Lipase_GDSL"/>
    <property type="match status" value="3"/>
</dbReference>
<evidence type="ECO:0000313" key="3">
    <source>
        <dbReference type="EMBL" id="KAG5379130.1"/>
    </source>
</evidence>
<dbReference type="PROSITE" id="PS01098">
    <property type="entry name" value="LIPASE_GDSL_SER"/>
    <property type="match status" value="3"/>
</dbReference>
<evidence type="ECO:0000256" key="2">
    <source>
        <dbReference type="SAM" id="MobiDB-lite"/>
    </source>
</evidence>
<dbReference type="Proteomes" id="UP000823674">
    <property type="component" value="Chromosome A07"/>
</dbReference>
<organism evidence="3 4">
    <name type="scientific">Brassica rapa subsp. trilocularis</name>
    <dbReference type="NCBI Taxonomy" id="1813537"/>
    <lineage>
        <taxon>Eukaryota</taxon>
        <taxon>Viridiplantae</taxon>
        <taxon>Streptophyta</taxon>
        <taxon>Embryophyta</taxon>
        <taxon>Tracheophyta</taxon>
        <taxon>Spermatophyta</taxon>
        <taxon>Magnoliopsida</taxon>
        <taxon>eudicotyledons</taxon>
        <taxon>Gunneridae</taxon>
        <taxon>Pentapetalae</taxon>
        <taxon>rosids</taxon>
        <taxon>malvids</taxon>
        <taxon>Brassicales</taxon>
        <taxon>Brassicaceae</taxon>
        <taxon>Brassiceae</taxon>
        <taxon>Brassica</taxon>
    </lineage>
</organism>
<dbReference type="CDD" id="cd01837">
    <property type="entry name" value="SGNH_plant_lipase_like"/>
    <property type="match status" value="3"/>
</dbReference>
<dbReference type="InterPro" id="IPR008265">
    <property type="entry name" value="Lipase_GDSL_AS"/>
</dbReference>
<name>A0ABQ7L030_BRACM</name>
<comment type="similarity">
    <text evidence="1">Belongs to the 'GDSL' lipolytic enzyme family.</text>
</comment>
<feature type="region of interest" description="Disordered" evidence="2">
    <location>
        <begin position="471"/>
        <end position="660"/>
    </location>
</feature>
<accession>A0ABQ7L030</accession>
<feature type="compositionally biased region" description="Pro residues" evidence="2">
    <location>
        <begin position="40"/>
        <end position="86"/>
    </location>
</feature>
<sequence length="1275" mass="138266">MMKYNVVSPSCSKLFRCVLFLPLFFIFFVASARHLEQVPEPSPRPAPVPQPSPKPKPSPSPGPTPAPEPKPCPCPSPGRAPTPSLPRPRNTTFPAIFAFGDSIVDTGNNDYISTLVKANFPPYGMNFPHGLPTGRFCNGKIPADFIAEFLGVKPTLPPYLKPGLTQEDLITGVSFASGGSGFDPLTPIVVSAIPMSNQLTYFQEYIEKVKGFVGKEKAEHIISKSLAIVIAGSDDLANTYYGTHAEELLYDIDAYTSYMASSASSFAMQLYESGARKIGFIGVSPIGCIPIQRTARGGLKRKCFDEINVAAQLFNTKLSRSLHSVAETLKNATLVYIDIYSLFAHMIQNPKEYGFDEIDRGCCGTGMVELGPLCNQFTSLLCSNVSSYMFWDSYHPTERAYRILTKNKSMKQSSMVHSCSMLFRFVVFLISFCIFFATTSHAQVVHRRLWPWPSIPWPSMPWPYPWPMEPPESGPPPGPSPNPGPPSGPSPRPPLPPKPQPKPSPAPGPSACPPIPPKPQPKPPPAPGPSQCPPPKPQPKPPPPPGPSACPPKPQPKPPPPPGPSACPPIPPKPQPKPPPAPAPTPCPPQPPKPQPKPPPTPAPSPKPGPSPPPPPPPSPAPKPVPPPAPSPKPSPPAPSPKPKPSPPAPLPPKPENKTIPAVFFFGDSIFDTGNNNNLKSKIKSNYRPYGMDFPSRVATGRFSNGKVASDYISTYLGVKEIVPAYLDQKLQQNQLQRSDLLTGVSFASGGAGFDPETSESVEVIPMLDQLSYFQDYIKRVKKLVGKKEAKRIVSKGVAIVVAGGTDLIYTYFGIGAQHLKTDIDSYTTSMADSAASFVLQLYGYGARRIGVIGTPPLGCTPSQRVKDKKICDEEINYAAQLFNSKLAIILSQLSETLRNSTLVYMDIYSIFSKILESPAHYGFEEVKKPCCKIGLTGGATKFLVVLLSLWLSCIHAIQTGRFPAILAFGDSILDTGNNNKLMTVSKSNFLPYGRNFPYHIPTGRFGNGRVLSDLVAEGLGIKNLVPAFRSSFLKSSDLPTGVCFASGGSGLDKFTASIQGVIWVQDQLKDFQSYIQKLSQEVGDAAKVKEIIANAVVLISAGNNDIAITFFATRAKKLRYNIETYTDQLIEWKTAFMQNLYNMGARKFAVLGTLPLGCLPGARQLSGDLICLPHVNHGAKIYNQKVANLVVNFRQSLPDGKFVYIDMYNSLLDVIENPSKYGFRTAKPCCCSVMTPIPCLDSGSHVFWDFAHPSEKAYKAVLPNIVSVISNKLA</sequence>
<evidence type="ECO:0000313" key="4">
    <source>
        <dbReference type="Proteomes" id="UP000823674"/>
    </source>
</evidence>
<dbReference type="PANTHER" id="PTHR45642">
    <property type="entry name" value="GDSL ESTERASE/LIPASE EXL3"/>
    <property type="match status" value="1"/>
</dbReference>
<comment type="caution">
    <text evidence="3">The sequence shown here is derived from an EMBL/GenBank/DDBJ whole genome shotgun (WGS) entry which is preliminary data.</text>
</comment>
<dbReference type="SUPFAM" id="SSF52266">
    <property type="entry name" value="SGNH hydrolase"/>
    <property type="match status" value="1"/>
</dbReference>
<keyword evidence="4" id="KW-1185">Reference proteome</keyword>
<proteinExistence type="inferred from homology"/>
<evidence type="ECO:0000256" key="1">
    <source>
        <dbReference type="ARBA" id="ARBA00008668"/>
    </source>
</evidence>
<reference evidence="3 4" key="1">
    <citation type="submission" date="2021-03" db="EMBL/GenBank/DDBJ databases">
        <authorList>
            <person name="King G.J."/>
            <person name="Bancroft I."/>
            <person name="Baten A."/>
            <person name="Bloomfield J."/>
            <person name="Borpatragohain P."/>
            <person name="He Z."/>
            <person name="Irish N."/>
            <person name="Irwin J."/>
            <person name="Liu K."/>
            <person name="Mauleon R.P."/>
            <person name="Moore J."/>
            <person name="Morris R."/>
            <person name="Ostergaard L."/>
            <person name="Wang B."/>
            <person name="Wells R."/>
        </authorList>
    </citation>
    <scope>NUCLEOTIDE SEQUENCE [LARGE SCALE GENOMIC DNA]</scope>
    <source>
        <strain evidence="3">R-o-18</strain>
        <tissue evidence="3">Leaf</tissue>
    </source>
</reference>
<dbReference type="InterPro" id="IPR036514">
    <property type="entry name" value="SGNH_hydro_sf"/>
</dbReference>
<gene>
    <name evidence="3" type="primary">A07p021400.1_BraROA</name>
    <name evidence="3" type="ORF">IGI04_026972</name>
</gene>
<dbReference type="InterPro" id="IPR035669">
    <property type="entry name" value="SGNH_plant_lipase-like"/>
</dbReference>
<dbReference type="PANTHER" id="PTHR45642:SF79">
    <property type="entry name" value="ANTHER-SPECIFIC PROLINE RICH PROTEIN"/>
    <property type="match status" value="1"/>
</dbReference>
<feature type="region of interest" description="Disordered" evidence="2">
    <location>
        <begin position="38"/>
        <end position="88"/>
    </location>
</feature>
<protein>
    <recommendedName>
        <fullName evidence="5">Anther-specific proline rich protein</fullName>
    </recommendedName>
</protein>
<feature type="compositionally biased region" description="Pro residues" evidence="2">
    <location>
        <begin position="471"/>
        <end position="654"/>
    </location>
</feature>
<dbReference type="InterPro" id="IPR001087">
    <property type="entry name" value="GDSL"/>
</dbReference>
<dbReference type="InterPro" id="IPR050592">
    <property type="entry name" value="GDSL_lipolytic_enzyme"/>
</dbReference>
<dbReference type="EMBL" id="JADBGQ010000009">
    <property type="protein sequence ID" value="KAG5379130.1"/>
    <property type="molecule type" value="Genomic_DNA"/>
</dbReference>